<dbReference type="STRING" id="436010.A0A166XGF2"/>
<proteinExistence type="predicted"/>
<sequence length="224" mass="24190">MYWGCYKCRWLEQSHQSRDCPNGYPSGTGYSEIMIANIPSSSKPEPERKAVVAAMRIPQPCEYSPSPSPSRHPITTILGSSRNPASVHTLTNHSNVLHRSDDDEENSSDMSNCITAVISEVAPVTVTTACHLWWKAVCVPEGDAAVTHHVQAMLDMGSHLDLVNPSFLKCLNLKPLPLTQSETVSVAIGGKKTDTAICKESGFDLLNPSPRKDMSGDSTASGPA</sequence>
<protein>
    <submittedName>
        <fullName evidence="2">Uncharacterized protein</fullName>
    </submittedName>
</protein>
<accession>A0A166XGF2</accession>
<organism evidence="2 3">
    <name type="scientific">Athelia psychrophila</name>
    <dbReference type="NCBI Taxonomy" id="1759441"/>
    <lineage>
        <taxon>Eukaryota</taxon>
        <taxon>Fungi</taxon>
        <taxon>Dikarya</taxon>
        <taxon>Basidiomycota</taxon>
        <taxon>Agaricomycotina</taxon>
        <taxon>Agaricomycetes</taxon>
        <taxon>Agaricomycetidae</taxon>
        <taxon>Atheliales</taxon>
        <taxon>Atheliaceae</taxon>
        <taxon>Athelia</taxon>
    </lineage>
</organism>
<evidence type="ECO:0000313" key="2">
    <source>
        <dbReference type="EMBL" id="KZP34756.1"/>
    </source>
</evidence>
<name>A0A166XGF2_9AGAM</name>
<feature type="region of interest" description="Disordered" evidence="1">
    <location>
        <begin position="202"/>
        <end position="224"/>
    </location>
</feature>
<dbReference type="EMBL" id="KV417480">
    <property type="protein sequence ID" value="KZP34756.1"/>
    <property type="molecule type" value="Genomic_DNA"/>
</dbReference>
<dbReference type="Proteomes" id="UP000076532">
    <property type="component" value="Unassembled WGS sequence"/>
</dbReference>
<keyword evidence="3" id="KW-1185">Reference proteome</keyword>
<gene>
    <name evidence="2" type="ORF">FIBSPDRAFT_881239</name>
</gene>
<evidence type="ECO:0000256" key="1">
    <source>
        <dbReference type="SAM" id="MobiDB-lite"/>
    </source>
</evidence>
<reference evidence="2 3" key="1">
    <citation type="journal article" date="2016" name="Mol. Biol. Evol.">
        <title>Comparative Genomics of Early-Diverging Mushroom-Forming Fungi Provides Insights into the Origins of Lignocellulose Decay Capabilities.</title>
        <authorList>
            <person name="Nagy L.G."/>
            <person name="Riley R."/>
            <person name="Tritt A."/>
            <person name="Adam C."/>
            <person name="Daum C."/>
            <person name="Floudas D."/>
            <person name="Sun H."/>
            <person name="Yadav J.S."/>
            <person name="Pangilinan J."/>
            <person name="Larsson K.H."/>
            <person name="Matsuura K."/>
            <person name="Barry K."/>
            <person name="Labutti K."/>
            <person name="Kuo R."/>
            <person name="Ohm R.A."/>
            <person name="Bhattacharya S.S."/>
            <person name="Shirouzu T."/>
            <person name="Yoshinaga Y."/>
            <person name="Martin F.M."/>
            <person name="Grigoriev I.V."/>
            <person name="Hibbett D.S."/>
        </authorList>
    </citation>
    <scope>NUCLEOTIDE SEQUENCE [LARGE SCALE GENOMIC DNA]</scope>
    <source>
        <strain evidence="2 3">CBS 109695</strain>
    </source>
</reference>
<dbReference type="AlphaFoldDB" id="A0A166XGF2"/>
<evidence type="ECO:0000313" key="3">
    <source>
        <dbReference type="Proteomes" id="UP000076532"/>
    </source>
</evidence>
<dbReference type="OrthoDB" id="2369050at2759"/>